<evidence type="ECO:0000256" key="1">
    <source>
        <dbReference type="ARBA" id="ARBA00004377"/>
    </source>
</evidence>
<feature type="coiled-coil region" evidence="10">
    <location>
        <begin position="156"/>
        <end position="183"/>
    </location>
</feature>
<dbReference type="PRINTS" id="PR01490">
    <property type="entry name" value="RTXTOXIND"/>
</dbReference>
<evidence type="ECO:0000256" key="8">
    <source>
        <dbReference type="ARBA" id="ARBA00023136"/>
    </source>
</evidence>
<evidence type="ECO:0000259" key="11">
    <source>
        <dbReference type="Pfam" id="PF25994"/>
    </source>
</evidence>
<reference evidence="13 14" key="1">
    <citation type="submission" date="2022-07" db="EMBL/GenBank/DDBJ databases">
        <title>Methylomonas rivi sp. nov., Methylomonas rosea sp. nov., Methylomonas aureus sp. nov. and Methylomonas subterranea sp. nov., four novel methanotrophs isolated from a freshwater creek and the deep terrestrial subsurface.</title>
        <authorList>
            <person name="Abin C."/>
            <person name="Sankaranarayanan K."/>
            <person name="Garner C."/>
            <person name="Sindelar R."/>
            <person name="Kotary K."/>
            <person name="Garner R."/>
            <person name="Barclay S."/>
            <person name="Lawson P."/>
            <person name="Krumholz L."/>
        </authorList>
    </citation>
    <scope>NUCLEOTIDE SEQUENCE [LARGE SCALE GENOMIC DNA]</scope>
    <source>
        <strain evidence="13 14">WSC-6</strain>
    </source>
</reference>
<gene>
    <name evidence="13" type="ORF">NP596_16120</name>
</gene>
<evidence type="ECO:0000313" key="14">
    <source>
        <dbReference type="Proteomes" id="UP001524586"/>
    </source>
</evidence>
<dbReference type="InterPro" id="IPR058982">
    <property type="entry name" value="Beta-barrel_AprE"/>
</dbReference>
<keyword evidence="10" id="KW-0175">Coiled coil</keyword>
<comment type="caution">
    <text evidence="13">The sequence shown here is derived from an EMBL/GenBank/DDBJ whole genome shotgun (WGS) entry which is preliminary data.</text>
</comment>
<dbReference type="InterPro" id="IPR058781">
    <property type="entry name" value="HH_AprE-like"/>
</dbReference>
<organism evidence="13 14">
    <name type="scientific">Methylomonas rivi</name>
    <dbReference type="NCBI Taxonomy" id="2952226"/>
    <lineage>
        <taxon>Bacteria</taxon>
        <taxon>Pseudomonadati</taxon>
        <taxon>Pseudomonadota</taxon>
        <taxon>Gammaproteobacteria</taxon>
        <taxon>Methylococcales</taxon>
        <taxon>Methylococcaceae</taxon>
        <taxon>Methylomonas</taxon>
    </lineage>
</organism>
<keyword evidence="8 9" id="KW-0472">Membrane</keyword>
<keyword evidence="7 9" id="KW-1133">Transmembrane helix</keyword>
<dbReference type="InterPro" id="IPR010129">
    <property type="entry name" value="T1SS_HlyD"/>
</dbReference>
<keyword evidence="3 9" id="KW-0813">Transport</keyword>
<feature type="coiled-coil region" evidence="10">
    <location>
        <begin position="215"/>
        <end position="263"/>
    </location>
</feature>
<dbReference type="RefSeq" id="WP_256616413.1">
    <property type="nucleotide sequence ID" value="NZ_JANIBK010000115.1"/>
</dbReference>
<feature type="domain" description="AprE-like long alpha-helical hairpin" evidence="11">
    <location>
        <begin position="96"/>
        <end position="283"/>
    </location>
</feature>
<keyword evidence="6 9" id="KW-0812">Transmembrane</keyword>
<evidence type="ECO:0000256" key="6">
    <source>
        <dbReference type="ARBA" id="ARBA00022692"/>
    </source>
</evidence>
<dbReference type="SUPFAM" id="SSF111369">
    <property type="entry name" value="HlyD-like secretion proteins"/>
    <property type="match status" value="1"/>
</dbReference>
<evidence type="ECO:0000256" key="5">
    <source>
        <dbReference type="ARBA" id="ARBA00022519"/>
    </source>
</evidence>
<evidence type="ECO:0000256" key="9">
    <source>
        <dbReference type="RuleBase" id="RU365093"/>
    </source>
</evidence>
<keyword evidence="5 9" id="KW-0997">Cell inner membrane</keyword>
<evidence type="ECO:0000259" key="12">
    <source>
        <dbReference type="Pfam" id="PF26002"/>
    </source>
</evidence>
<dbReference type="PANTHER" id="PTHR30386:SF17">
    <property type="entry name" value="ALKALINE PROTEASE SECRETION PROTEIN APRE"/>
    <property type="match status" value="1"/>
</dbReference>
<protein>
    <recommendedName>
        <fullName evidence="9">Membrane fusion protein (MFP) family protein</fullName>
    </recommendedName>
</protein>
<dbReference type="Pfam" id="PF26002">
    <property type="entry name" value="Beta-barrel_AprE"/>
    <property type="match status" value="1"/>
</dbReference>
<dbReference type="EMBL" id="JANIBK010000115">
    <property type="protein sequence ID" value="MCQ8129985.1"/>
    <property type="molecule type" value="Genomic_DNA"/>
</dbReference>
<keyword evidence="14" id="KW-1185">Reference proteome</keyword>
<comment type="similarity">
    <text evidence="2 9">Belongs to the membrane fusion protein (MFP) (TC 8.A.1) family.</text>
</comment>
<name>A0ABT1U848_9GAMM</name>
<dbReference type="Gene3D" id="2.40.50.100">
    <property type="match status" value="1"/>
</dbReference>
<evidence type="ECO:0000313" key="13">
    <source>
        <dbReference type="EMBL" id="MCQ8129985.1"/>
    </source>
</evidence>
<evidence type="ECO:0000256" key="7">
    <source>
        <dbReference type="ARBA" id="ARBA00022989"/>
    </source>
</evidence>
<proteinExistence type="inferred from homology"/>
<dbReference type="InterPro" id="IPR050739">
    <property type="entry name" value="MFP"/>
</dbReference>
<evidence type="ECO:0000256" key="2">
    <source>
        <dbReference type="ARBA" id="ARBA00009477"/>
    </source>
</evidence>
<evidence type="ECO:0000256" key="4">
    <source>
        <dbReference type="ARBA" id="ARBA00022475"/>
    </source>
</evidence>
<sequence>MTHWLEHLETPTTSGNDKPVRKLGLWLVLAVFGGFGSWAAFAPLSSAALAPGIITVESYRKTVQHLEGGIIRSIGVRDGDQVSKGQMLVELDDTQSRAQLEVLKGQYYIELAKDARLSAQRDELDKVRYPEALTQVNDSRAREAMQVQDQTFQVRKKAHENEIFVYQRQIEQLKAKQKGLRAQQHSLSRLVNSFKGELDDFSQLLSEGYTDKQKLRDVERNLAQNEGRLGEIQSEIAAAELQVAETELKIMQLKKELQREVSKEQGDVQAHLFELQEKIQSLESTVTRTIVTAPEAGMVLGLAVHTLGAVIPPGGRILDIVPQQEKLVVEAQLPIADIDRVKVGQTAEIRFSAFKSRETPKIEGKLITLSADRMVDEHNKESPPYYLARVEVSVEGMESLSRQALELVPGMPAEVLINTGSRTLLQYLTQPLTDSFARSFIED</sequence>
<evidence type="ECO:0000256" key="3">
    <source>
        <dbReference type="ARBA" id="ARBA00022448"/>
    </source>
</evidence>
<feature type="domain" description="AprE-like beta-barrel" evidence="12">
    <location>
        <begin position="327"/>
        <end position="420"/>
    </location>
</feature>
<comment type="subcellular location">
    <subcellularLocation>
        <location evidence="1 9">Cell inner membrane</location>
        <topology evidence="1 9">Single-pass membrane protein</topology>
    </subcellularLocation>
</comment>
<keyword evidence="4 9" id="KW-1003">Cell membrane</keyword>
<dbReference type="NCBIfam" id="TIGR01843">
    <property type="entry name" value="type_I_hlyD"/>
    <property type="match status" value="1"/>
</dbReference>
<accession>A0ABT1U848</accession>
<feature type="transmembrane region" description="Helical" evidence="9">
    <location>
        <begin position="23"/>
        <end position="41"/>
    </location>
</feature>
<dbReference type="PANTHER" id="PTHR30386">
    <property type="entry name" value="MEMBRANE FUSION SUBUNIT OF EMRAB-TOLC MULTIDRUG EFFLUX PUMP"/>
    <property type="match status" value="1"/>
</dbReference>
<dbReference type="Pfam" id="PF25994">
    <property type="entry name" value="HH_AprE"/>
    <property type="match status" value="1"/>
</dbReference>
<dbReference type="Gene3D" id="2.40.30.170">
    <property type="match status" value="1"/>
</dbReference>
<dbReference type="Proteomes" id="UP001524586">
    <property type="component" value="Unassembled WGS sequence"/>
</dbReference>
<evidence type="ECO:0000256" key="10">
    <source>
        <dbReference type="SAM" id="Coils"/>
    </source>
</evidence>